<dbReference type="Gene3D" id="3.50.50.60">
    <property type="entry name" value="FAD/NAD(P)-binding domain"/>
    <property type="match status" value="2"/>
</dbReference>
<reference evidence="4 5" key="1">
    <citation type="submission" date="2018-10" db="EMBL/GenBank/DDBJ databases">
        <title>Natronolimnobius sp. XQ-INN 246 isolated from Inner Mongolia Autonomous Region of China.</title>
        <authorList>
            <person name="Xue Q."/>
        </authorList>
    </citation>
    <scope>NUCLEOTIDE SEQUENCE [LARGE SCALE GENOMIC DNA]</scope>
    <source>
        <strain evidence="4 5">XQ-INN 246</strain>
    </source>
</reference>
<name>A0A4S3TRJ9_9EURY</name>
<dbReference type="InterPro" id="IPR023753">
    <property type="entry name" value="FAD/NAD-binding_dom"/>
</dbReference>
<dbReference type="EMBL" id="RBZW01000013">
    <property type="protein sequence ID" value="THE65983.1"/>
    <property type="molecule type" value="Genomic_DNA"/>
</dbReference>
<dbReference type="InterPro" id="IPR050097">
    <property type="entry name" value="Ferredoxin-NADP_redctase_2"/>
</dbReference>
<keyword evidence="1" id="KW-0285">Flavoprotein</keyword>
<keyword evidence="2" id="KW-0560">Oxidoreductase</keyword>
<evidence type="ECO:0000313" key="5">
    <source>
        <dbReference type="Proteomes" id="UP000318864"/>
    </source>
</evidence>
<dbReference type="InterPro" id="IPR036188">
    <property type="entry name" value="FAD/NAD-bd_sf"/>
</dbReference>
<dbReference type="Pfam" id="PF07992">
    <property type="entry name" value="Pyr_redox_2"/>
    <property type="match status" value="1"/>
</dbReference>
<keyword evidence="5" id="KW-1185">Reference proteome</keyword>
<dbReference type="RefSeq" id="WP_141463568.1">
    <property type="nucleotide sequence ID" value="NZ_RBZW01000013.1"/>
</dbReference>
<sequence>MTSDLAIIGAGPAGLTAGHVAGRAGLDAVVFEAETPGGELVNRDRIENYPGRPDVSGPELRTTLYEQFQQYDVPIVLEEVVDIRDEDPFTIATSGGEYAARAVLIACGGRASTLDVPGESAYAGRGVFYCAKCDGPLYRDEVVAVAGGDDWALTDALFLADHAAEVILFETESELPAGASLRERVASNSTIEVRTGTEITKVTGEDVIDSINVIDSAGRTDIVDVDGLYVQVGIEPNTEFLGDAIPTNDRGEIVTDADLQTETDGVFAAGDLRCGSPQTVGAAVGDGITACRSVQQYLESQTDSQP</sequence>
<protein>
    <submittedName>
        <fullName evidence="4">Pyridine nucleotide-disulfide oxidoreductase</fullName>
    </submittedName>
</protein>
<dbReference type="Proteomes" id="UP000318864">
    <property type="component" value="Unassembled WGS sequence"/>
</dbReference>
<evidence type="ECO:0000256" key="1">
    <source>
        <dbReference type="ARBA" id="ARBA00022630"/>
    </source>
</evidence>
<accession>A0A4S3TRJ9</accession>
<gene>
    <name evidence="4" type="ORF">D8Y22_04725</name>
</gene>
<dbReference type="PANTHER" id="PTHR48105">
    <property type="entry name" value="THIOREDOXIN REDUCTASE 1-RELATED-RELATED"/>
    <property type="match status" value="1"/>
</dbReference>
<dbReference type="OrthoDB" id="27340at2157"/>
<comment type="caution">
    <text evidence="4">The sequence shown here is derived from an EMBL/GenBank/DDBJ whole genome shotgun (WGS) entry which is preliminary data.</text>
</comment>
<proteinExistence type="predicted"/>
<dbReference type="PRINTS" id="PR00368">
    <property type="entry name" value="FADPNR"/>
</dbReference>
<dbReference type="AlphaFoldDB" id="A0A4S3TRJ9"/>
<evidence type="ECO:0000259" key="3">
    <source>
        <dbReference type="Pfam" id="PF07992"/>
    </source>
</evidence>
<dbReference type="GO" id="GO:0016491">
    <property type="term" value="F:oxidoreductase activity"/>
    <property type="evidence" value="ECO:0007669"/>
    <property type="project" value="UniProtKB-KW"/>
</dbReference>
<organism evidence="4 5">
    <name type="scientific">Salinadaptatus halalkaliphilus</name>
    <dbReference type="NCBI Taxonomy" id="2419781"/>
    <lineage>
        <taxon>Archaea</taxon>
        <taxon>Methanobacteriati</taxon>
        <taxon>Methanobacteriota</taxon>
        <taxon>Stenosarchaea group</taxon>
        <taxon>Halobacteria</taxon>
        <taxon>Halobacteriales</taxon>
        <taxon>Natrialbaceae</taxon>
        <taxon>Salinadaptatus</taxon>
    </lineage>
</organism>
<evidence type="ECO:0000313" key="4">
    <source>
        <dbReference type="EMBL" id="THE65983.1"/>
    </source>
</evidence>
<evidence type="ECO:0000256" key="2">
    <source>
        <dbReference type="ARBA" id="ARBA00023002"/>
    </source>
</evidence>
<feature type="domain" description="FAD/NAD(P)-binding" evidence="3">
    <location>
        <begin position="4"/>
        <end position="287"/>
    </location>
</feature>
<dbReference type="PRINTS" id="PR00469">
    <property type="entry name" value="PNDRDTASEII"/>
</dbReference>
<dbReference type="SUPFAM" id="SSF51905">
    <property type="entry name" value="FAD/NAD(P)-binding domain"/>
    <property type="match status" value="1"/>
</dbReference>